<feature type="chain" id="PRO_5009448023" evidence="1">
    <location>
        <begin position="23"/>
        <end position="295"/>
    </location>
</feature>
<dbReference type="EMBL" id="FJVC01000201">
    <property type="protein sequence ID" value="CZT45192.1"/>
    <property type="molecule type" value="Genomic_DNA"/>
</dbReference>
<gene>
    <name evidence="2" type="ORF">RSE6_05481</name>
</gene>
<evidence type="ECO:0000313" key="3">
    <source>
        <dbReference type="Proteomes" id="UP000177625"/>
    </source>
</evidence>
<proteinExistence type="predicted"/>
<dbReference type="Proteomes" id="UP000177625">
    <property type="component" value="Unassembled WGS sequence"/>
</dbReference>
<keyword evidence="1" id="KW-0732">Signal</keyword>
<keyword evidence="3" id="KW-1185">Reference proteome</keyword>
<evidence type="ECO:0000313" key="2">
    <source>
        <dbReference type="EMBL" id="CZT45192.1"/>
    </source>
</evidence>
<reference evidence="3" key="1">
    <citation type="submission" date="2016-03" db="EMBL/GenBank/DDBJ databases">
        <authorList>
            <person name="Guldener U."/>
        </authorList>
    </citation>
    <scope>NUCLEOTIDE SEQUENCE [LARGE SCALE GENOMIC DNA]</scope>
</reference>
<organism evidence="2 3">
    <name type="scientific">Rhynchosporium secalis</name>
    <name type="common">Barley scald fungus</name>
    <dbReference type="NCBI Taxonomy" id="38038"/>
    <lineage>
        <taxon>Eukaryota</taxon>
        <taxon>Fungi</taxon>
        <taxon>Dikarya</taxon>
        <taxon>Ascomycota</taxon>
        <taxon>Pezizomycotina</taxon>
        <taxon>Leotiomycetes</taxon>
        <taxon>Helotiales</taxon>
        <taxon>Ploettnerulaceae</taxon>
        <taxon>Rhynchosporium</taxon>
    </lineage>
</organism>
<evidence type="ECO:0000256" key="1">
    <source>
        <dbReference type="SAM" id="SignalP"/>
    </source>
</evidence>
<protein>
    <submittedName>
        <fullName evidence="2">Uncharacterized protein</fullName>
    </submittedName>
</protein>
<name>A0A1E1M7W3_RHYSE</name>
<sequence length="295" mass="33048">MFLYYVISIWSTLLSYSLEATAGRPESVYSIPLALPLLNPLKVKGKGRPKGALGGRVAPSNTRWDPLFFELPSSSAPVSLRQLSIVQISLLSTVIAIQRLEDSIVDATTASESLIQRDIIRGIEVYTQDAEARLVSLWPYYFTYILPPGFGFDILVCERNFRDNNKLRDRVGYQDSVIDIMELPPGLNVKNSAVVRAQDLTFQPGGNSLYFFVFVRKGVRKYMAISLIVHRLLTHWYPPAKESRGDYFVTRPQGTQAPKVSLVSGMKSSDMPLCPDKLNDEVISPLILICLFQPT</sequence>
<feature type="signal peptide" evidence="1">
    <location>
        <begin position="1"/>
        <end position="22"/>
    </location>
</feature>
<dbReference type="AlphaFoldDB" id="A0A1E1M7W3"/>
<accession>A0A1E1M7W3</accession>